<dbReference type="GO" id="GO:0000160">
    <property type="term" value="P:phosphorelay signal transduction system"/>
    <property type="evidence" value="ECO:0007669"/>
    <property type="project" value="InterPro"/>
</dbReference>
<protein>
    <submittedName>
        <fullName evidence="6">DNA-binding response regulator, NarL/FixJ family, contains REC and HTH domains</fullName>
    </submittedName>
</protein>
<accession>A0A1K1NS54</accession>
<dbReference type="InterPro" id="IPR000792">
    <property type="entry name" value="Tscrpt_reg_LuxR_C"/>
</dbReference>
<dbReference type="InterPro" id="IPR016032">
    <property type="entry name" value="Sig_transdc_resp-reg_C-effctor"/>
</dbReference>
<proteinExistence type="predicted"/>
<organism evidence="6 7">
    <name type="scientific">Sinomicrobium oceani</name>
    <dbReference type="NCBI Taxonomy" id="1150368"/>
    <lineage>
        <taxon>Bacteria</taxon>
        <taxon>Pseudomonadati</taxon>
        <taxon>Bacteroidota</taxon>
        <taxon>Flavobacteriia</taxon>
        <taxon>Flavobacteriales</taxon>
        <taxon>Flavobacteriaceae</taxon>
        <taxon>Sinomicrobium</taxon>
    </lineage>
</organism>
<evidence type="ECO:0000256" key="1">
    <source>
        <dbReference type="ARBA" id="ARBA00022553"/>
    </source>
</evidence>
<dbReference type="AlphaFoldDB" id="A0A1K1NS54"/>
<dbReference type="InterPro" id="IPR001789">
    <property type="entry name" value="Sig_transdc_resp-reg_receiver"/>
</dbReference>
<feature type="modified residue" description="4-aspartylphosphate" evidence="3">
    <location>
        <position position="65"/>
    </location>
</feature>
<evidence type="ECO:0000313" key="6">
    <source>
        <dbReference type="EMBL" id="SFW38113.1"/>
    </source>
</evidence>
<dbReference type="InterPro" id="IPR051015">
    <property type="entry name" value="EvgA-like"/>
</dbReference>
<dbReference type="GO" id="GO:0003677">
    <property type="term" value="F:DNA binding"/>
    <property type="evidence" value="ECO:0007669"/>
    <property type="project" value="UniProtKB-KW"/>
</dbReference>
<feature type="domain" description="Response regulatory" evidence="5">
    <location>
        <begin position="14"/>
        <end position="130"/>
    </location>
</feature>
<evidence type="ECO:0000259" key="4">
    <source>
        <dbReference type="PROSITE" id="PS50043"/>
    </source>
</evidence>
<evidence type="ECO:0000259" key="5">
    <source>
        <dbReference type="PROSITE" id="PS50110"/>
    </source>
</evidence>
<evidence type="ECO:0000313" key="7">
    <source>
        <dbReference type="Proteomes" id="UP000182248"/>
    </source>
</evidence>
<dbReference type="SUPFAM" id="SSF46894">
    <property type="entry name" value="C-terminal effector domain of the bipartite response regulators"/>
    <property type="match status" value="1"/>
</dbReference>
<sequence length="227" mass="25798">MLNQNDVSMREKYPILLVDDHIVIQFAISRIIEDFLPGAKITSIEDFSQTITILKKEYFELIILDIDIPNGIGTEMISVIRSISPDVKILMFSALSEKRYAMRFIHAGANGYLHKHSSKEEIEEAITEVINGDTYVSRSVTKHFLQESSLQQGKPVKNPLNSLSNRELEIARLIAKGNGNLEIVNILDLKKSTVSTHKMRIFKKLDISNVTELIEIFNYYDAPVFAI</sequence>
<dbReference type="OrthoDB" id="1013073at2"/>
<dbReference type="Proteomes" id="UP000182248">
    <property type="component" value="Unassembled WGS sequence"/>
</dbReference>
<dbReference type="SMART" id="SM00421">
    <property type="entry name" value="HTH_LUXR"/>
    <property type="match status" value="1"/>
</dbReference>
<dbReference type="InterPro" id="IPR011006">
    <property type="entry name" value="CheY-like_superfamily"/>
</dbReference>
<reference evidence="6 7" key="1">
    <citation type="submission" date="2016-11" db="EMBL/GenBank/DDBJ databases">
        <authorList>
            <person name="Jaros S."/>
            <person name="Januszkiewicz K."/>
            <person name="Wedrychowicz H."/>
        </authorList>
    </citation>
    <scope>NUCLEOTIDE SEQUENCE [LARGE SCALE GENOMIC DNA]</scope>
    <source>
        <strain evidence="6 7">CGMCC 1.12145</strain>
    </source>
</reference>
<dbReference type="SMART" id="SM00448">
    <property type="entry name" value="REC"/>
    <property type="match status" value="1"/>
</dbReference>
<dbReference type="Gene3D" id="1.10.10.10">
    <property type="entry name" value="Winged helix-like DNA-binding domain superfamily/Winged helix DNA-binding domain"/>
    <property type="match status" value="1"/>
</dbReference>
<dbReference type="Gene3D" id="3.40.50.2300">
    <property type="match status" value="1"/>
</dbReference>
<dbReference type="CDD" id="cd17535">
    <property type="entry name" value="REC_NarL-like"/>
    <property type="match status" value="1"/>
</dbReference>
<gene>
    <name evidence="6" type="ORF">SAMN02927921_01410</name>
</gene>
<dbReference type="SUPFAM" id="SSF52172">
    <property type="entry name" value="CheY-like"/>
    <property type="match status" value="1"/>
</dbReference>
<dbReference type="PROSITE" id="PS50043">
    <property type="entry name" value="HTH_LUXR_2"/>
    <property type="match status" value="1"/>
</dbReference>
<name>A0A1K1NS54_9FLAO</name>
<dbReference type="Pfam" id="PF00072">
    <property type="entry name" value="Response_reg"/>
    <property type="match status" value="1"/>
</dbReference>
<dbReference type="PRINTS" id="PR00038">
    <property type="entry name" value="HTHLUXR"/>
</dbReference>
<dbReference type="PANTHER" id="PTHR45566:SF2">
    <property type="entry name" value="NARL SUBFAMILY"/>
    <property type="match status" value="1"/>
</dbReference>
<keyword evidence="7" id="KW-1185">Reference proteome</keyword>
<evidence type="ECO:0000256" key="2">
    <source>
        <dbReference type="ARBA" id="ARBA00023125"/>
    </source>
</evidence>
<dbReference type="EMBL" id="FPJE01000006">
    <property type="protein sequence ID" value="SFW38113.1"/>
    <property type="molecule type" value="Genomic_DNA"/>
</dbReference>
<dbReference type="InterPro" id="IPR036388">
    <property type="entry name" value="WH-like_DNA-bd_sf"/>
</dbReference>
<dbReference type="GO" id="GO:0006355">
    <property type="term" value="P:regulation of DNA-templated transcription"/>
    <property type="evidence" value="ECO:0007669"/>
    <property type="project" value="InterPro"/>
</dbReference>
<dbReference type="CDD" id="cd06170">
    <property type="entry name" value="LuxR_C_like"/>
    <property type="match status" value="1"/>
</dbReference>
<keyword evidence="1 3" id="KW-0597">Phosphoprotein</keyword>
<dbReference type="STRING" id="1150368.SAMN02927921_01410"/>
<keyword evidence="2 6" id="KW-0238">DNA-binding</keyword>
<dbReference type="PROSITE" id="PS50110">
    <property type="entry name" value="RESPONSE_REGULATORY"/>
    <property type="match status" value="1"/>
</dbReference>
<dbReference type="InterPro" id="IPR058245">
    <property type="entry name" value="NreC/VraR/RcsB-like_REC"/>
</dbReference>
<dbReference type="PANTHER" id="PTHR45566">
    <property type="entry name" value="HTH-TYPE TRANSCRIPTIONAL REGULATOR YHJB-RELATED"/>
    <property type="match status" value="1"/>
</dbReference>
<evidence type="ECO:0000256" key="3">
    <source>
        <dbReference type="PROSITE-ProRule" id="PRU00169"/>
    </source>
</evidence>
<feature type="domain" description="HTH luxR-type" evidence="4">
    <location>
        <begin position="156"/>
        <end position="221"/>
    </location>
</feature>
<dbReference type="Pfam" id="PF00196">
    <property type="entry name" value="GerE"/>
    <property type="match status" value="1"/>
</dbReference>